<dbReference type="EMBL" id="BOOG01000036">
    <property type="protein sequence ID" value="GIH71542.1"/>
    <property type="molecule type" value="Genomic_DNA"/>
</dbReference>
<dbReference type="RefSeq" id="WP_204017241.1">
    <property type="nucleotide sequence ID" value="NZ_BOOG01000036.1"/>
</dbReference>
<keyword evidence="2" id="KW-1185">Reference proteome</keyword>
<name>A0A8J3R9D2_9ACTN</name>
<dbReference type="AlphaFoldDB" id="A0A8J3R9D2"/>
<proteinExistence type="predicted"/>
<dbReference type="Proteomes" id="UP000610966">
    <property type="component" value="Unassembled WGS sequence"/>
</dbReference>
<comment type="caution">
    <text evidence="1">The sequence shown here is derived from an EMBL/GenBank/DDBJ whole genome shotgun (WGS) entry which is preliminary data.</text>
</comment>
<sequence>MRRAGYVDIVYVEFPDREPFAWRYGHVLGADERTAVHRDFVDLVTNASEQNDTRLGRYVLSGSRLLVEFPVTANGSSRKSKRQAERQRLRASLVVTAPARERTWTQAAAIEAAGILSEGGLTADPADIDRLLAEGWAGRRPFALDLLSRPKAQAALLALLAALLYLLVRKLVG</sequence>
<accession>A0A8J3R9D2</accession>
<reference evidence="1" key="1">
    <citation type="submission" date="2021-01" db="EMBL/GenBank/DDBJ databases">
        <title>Whole genome shotgun sequence of Sphaerimonospora thailandensis NBRC 107569.</title>
        <authorList>
            <person name="Komaki H."/>
            <person name="Tamura T."/>
        </authorList>
    </citation>
    <scope>NUCLEOTIDE SEQUENCE</scope>
    <source>
        <strain evidence="1">NBRC 107569</strain>
    </source>
</reference>
<protein>
    <submittedName>
        <fullName evidence="1">Uncharacterized protein</fullName>
    </submittedName>
</protein>
<evidence type="ECO:0000313" key="1">
    <source>
        <dbReference type="EMBL" id="GIH71542.1"/>
    </source>
</evidence>
<gene>
    <name evidence="1" type="ORF">Mth01_37950</name>
</gene>
<organism evidence="1 2">
    <name type="scientific">Sphaerimonospora thailandensis</name>
    <dbReference type="NCBI Taxonomy" id="795644"/>
    <lineage>
        <taxon>Bacteria</taxon>
        <taxon>Bacillati</taxon>
        <taxon>Actinomycetota</taxon>
        <taxon>Actinomycetes</taxon>
        <taxon>Streptosporangiales</taxon>
        <taxon>Streptosporangiaceae</taxon>
        <taxon>Sphaerimonospora</taxon>
    </lineage>
</organism>
<evidence type="ECO:0000313" key="2">
    <source>
        <dbReference type="Proteomes" id="UP000610966"/>
    </source>
</evidence>